<keyword evidence="2" id="KW-1185">Reference proteome</keyword>
<proteinExistence type="predicted"/>
<evidence type="ECO:0000313" key="1">
    <source>
        <dbReference type="EMBL" id="SEG21634.1"/>
    </source>
</evidence>
<dbReference type="Proteomes" id="UP000236736">
    <property type="component" value="Unassembled WGS sequence"/>
</dbReference>
<organism evidence="1 2">
    <name type="scientific">Algoriphagus boritolerans DSM 17298 = JCM 18970</name>
    <dbReference type="NCBI Taxonomy" id="1120964"/>
    <lineage>
        <taxon>Bacteria</taxon>
        <taxon>Pseudomonadati</taxon>
        <taxon>Bacteroidota</taxon>
        <taxon>Cytophagia</taxon>
        <taxon>Cytophagales</taxon>
        <taxon>Cyclobacteriaceae</taxon>
        <taxon>Algoriphagus</taxon>
    </lineage>
</organism>
<evidence type="ECO:0000313" key="2">
    <source>
        <dbReference type="Proteomes" id="UP000236736"/>
    </source>
</evidence>
<dbReference type="OrthoDB" id="799417at2"/>
<dbReference type="RefSeq" id="WP_160111258.1">
    <property type="nucleotide sequence ID" value="NZ_FNVR01000018.1"/>
</dbReference>
<accession>A0A1H5YCC9</accession>
<dbReference type="EMBL" id="FNVR01000018">
    <property type="protein sequence ID" value="SEG21634.1"/>
    <property type="molecule type" value="Genomic_DNA"/>
</dbReference>
<gene>
    <name evidence="1" type="ORF">SAMN03080598_02932</name>
</gene>
<dbReference type="AlphaFoldDB" id="A0A1H5YCC9"/>
<protein>
    <submittedName>
        <fullName evidence="1">Uncharacterized protein</fullName>
    </submittedName>
</protein>
<reference evidence="2" key="1">
    <citation type="submission" date="2016-10" db="EMBL/GenBank/DDBJ databases">
        <authorList>
            <person name="Varghese N."/>
            <person name="Submissions S."/>
        </authorList>
    </citation>
    <scope>NUCLEOTIDE SEQUENCE [LARGE SCALE GENOMIC DNA]</scope>
    <source>
        <strain evidence="2">DSM 17298</strain>
    </source>
</reference>
<sequence length="54" mass="6183">MVTVIKKGSDTKEIEKALSKVKSKKSFDAQKYCGALKIKQDPLVIQRGMRNEWE</sequence>
<name>A0A1H5YCC9_9BACT</name>